<accession>A0ABU3Z111</accession>
<protein>
    <recommendedName>
        <fullName evidence="5">DUF3821 domain-containing protein</fullName>
    </recommendedName>
</protein>
<evidence type="ECO:0008006" key="5">
    <source>
        <dbReference type="Google" id="ProtNLM"/>
    </source>
</evidence>
<proteinExistence type="predicted"/>
<evidence type="ECO:0000256" key="2">
    <source>
        <dbReference type="SAM" id="Phobius"/>
    </source>
</evidence>
<reference evidence="3 4" key="1">
    <citation type="submission" date="2020-05" db="EMBL/GenBank/DDBJ databases">
        <title>Isolation and characterization of methanoarchaea from a cold seep at offshore SW Taiwan.</title>
        <authorList>
            <person name="Chen Y.-W."/>
            <person name="Chen S.-C."/>
            <person name="Lai M.-C."/>
        </authorList>
    </citation>
    <scope>NUCLEOTIDE SEQUENCE [LARGE SCALE GENOMIC DNA]</scope>
    <source>
        <strain evidence="3 4">YWC-01</strain>
    </source>
</reference>
<sequence length="913" mass="97341">MTVGLVPSVVSSVNLPPDDYLSVTAVHNATFSTKDEVLPVINITTPVTVSPTFNIAGTIYDVGGMGTAQATLKNTTHAAVTYDLTLNGLAPTCTFSEQVTWPIEDGVTLTVTATDDAGNTNTSSQVINVVDVGFSNPEPTGYINATPAQAQAFMSQIDKTEPITMYLGSATYGPTRLTLDTTTDYAKGDLPNDLVDGEYWVNVSGTDNFGDERCLNWTFTLDATAPVINSFTITDSDGDGYIEAEEDLTLTWVATDRYFKNVTLMDVNSREVLWSSDDASGSDTIQIDDGNRDLAFRAYDRAGNYDSRAFHLYYDYMIWVNSTKVGEVSGLDTTYTAVKDVSRTAVSSITLYGCTVTLPTLNQLQKNVTNVGWVTPDTYVVVDKNANKTISGSETYQNAWVLDPNTDLDFLVKVPHVHNATLVLGEANESYIDELIRGGRGGMHSVNYTELIKKAAYIFIDGGWAKVTVDDDGTISIPEHSGNNITNAGNISATLRHPDNQVDLHTGYRLSTQGLTAITPAPGDYALAAIAMDGDRIGLLGAMPIMVMESPDQGAITPTSVQQNATFTAQFRYDTPCERLGVVVLRNVAYDGNALIDMSTLGRDTLRLNLTYNGIAATQKLAGNVYVSPSSGKYVVANTNQATISTTGLEPDTYQVYMVGQSANGTMQAYGQHTLTITPHVTPTPTAPPHHGGGGGGGSSKAPVSYTTTGTLLTNSAGTVLKSIRVNAEDNVGSLLIPIGTKALDADGNPLSSISLKPLTGSDVPAAPTGAVFQFAGYAYEAGPAGATFEPGITLTFDIPDDVWETLYLPGNQLTVKWYNPETDLWEDLPVTVSPGSKTVTATVTHFSTFALFTEPVTTPVTPTETATTAPATQTTTPPGEQPGEGLPMTMILSIFAVVVIIVAAGYFFMMRK</sequence>
<keyword evidence="2" id="KW-0472">Membrane</keyword>
<evidence type="ECO:0000313" key="4">
    <source>
        <dbReference type="Proteomes" id="UP001273768"/>
    </source>
</evidence>
<keyword evidence="2" id="KW-1133">Transmembrane helix</keyword>
<evidence type="ECO:0000256" key="1">
    <source>
        <dbReference type="SAM" id="MobiDB-lite"/>
    </source>
</evidence>
<feature type="region of interest" description="Disordered" evidence="1">
    <location>
        <begin position="861"/>
        <end position="884"/>
    </location>
</feature>
<organism evidence="3 4">
    <name type="scientific">Methanoculleus nereidis</name>
    <dbReference type="NCBI Taxonomy" id="2735141"/>
    <lineage>
        <taxon>Archaea</taxon>
        <taxon>Methanobacteriati</taxon>
        <taxon>Methanobacteriota</taxon>
        <taxon>Stenosarchaea group</taxon>
        <taxon>Methanomicrobia</taxon>
        <taxon>Methanomicrobiales</taxon>
        <taxon>Methanomicrobiaceae</taxon>
        <taxon>Methanoculleus</taxon>
    </lineage>
</organism>
<keyword evidence="2" id="KW-0812">Transmembrane</keyword>
<dbReference type="EMBL" id="JABFFQ010000001">
    <property type="protein sequence ID" value="MDV4342280.1"/>
    <property type="molecule type" value="Genomic_DNA"/>
</dbReference>
<keyword evidence="4" id="KW-1185">Reference proteome</keyword>
<feature type="region of interest" description="Disordered" evidence="1">
    <location>
        <begin position="682"/>
        <end position="703"/>
    </location>
</feature>
<dbReference type="RefSeq" id="WP_317295460.1">
    <property type="nucleotide sequence ID" value="NZ_JABFFQ010000001.1"/>
</dbReference>
<comment type="caution">
    <text evidence="3">The sequence shown here is derived from an EMBL/GenBank/DDBJ whole genome shotgun (WGS) entry which is preliminary data.</text>
</comment>
<evidence type="ECO:0000313" key="3">
    <source>
        <dbReference type="EMBL" id="MDV4342280.1"/>
    </source>
</evidence>
<dbReference type="Proteomes" id="UP001273768">
    <property type="component" value="Unassembled WGS sequence"/>
</dbReference>
<gene>
    <name evidence="3" type="ORF">HL657_03655</name>
</gene>
<name>A0ABU3Z111_9EURY</name>
<feature type="transmembrane region" description="Helical" evidence="2">
    <location>
        <begin position="887"/>
        <end position="910"/>
    </location>
</feature>